<reference evidence="2" key="1">
    <citation type="submission" date="2014-12" db="EMBL/GenBank/DDBJ databases">
        <title>Genome sequence of Clostridium beijerinckii strain 59B.</title>
        <authorList>
            <person name="Little G.T."/>
            <person name="Minton N.P."/>
        </authorList>
    </citation>
    <scope>NUCLEOTIDE SEQUENCE [LARGE SCALE GENOMIC DNA]</scope>
    <source>
        <strain evidence="2">59B</strain>
    </source>
</reference>
<dbReference type="Proteomes" id="UP000031866">
    <property type="component" value="Chromosome"/>
</dbReference>
<dbReference type="EMBL" id="CP010086">
    <property type="protein sequence ID" value="AJH00757.1"/>
    <property type="molecule type" value="Genomic_DNA"/>
</dbReference>
<evidence type="ECO:0000313" key="2">
    <source>
        <dbReference type="Proteomes" id="UP000031866"/>
    </source>
</evidence>
<gene>
    <name evidence="1" type="ORF">LF65_04216</name>
</gene>
<dbReference type="STRING" id="1520.LF65_04216"/>
<sequence>MSEGWFKIHRVLFEKAIWLNSTLEQKVILITILSMANHEKREWEWKGTKFKAEAGQFVTSLEGIVNKSGDGISLQNVRTALKKFERYDFLTQEVTKTGRLIKIVNWELYQGKQDKNSRHSNSELTSISQTADKEVTTNKNNKNYKNYKNTIFIEEFTKNKLLIESISEFIKMRERIKKPVTDKALKILLNKLKDLSQDEEIQIKILENSIENCWQGLYPLKEEMYIYGGTSKNIRSSERKFNIKIPERKPKTSAGCTRDRPF</sequence>
<accession>A0A0B5QR65</accession>
<name>A0A0B5QR65_CLOBE</name>
<organism evidence="1 2">
    <name type="scientific">Clostridium beijerinckii</name>
    <name type="common">Clostridium MP</name>
    <dbReference type="NCBI Taxonomy" id="1520"/>
    <lineage>
        <taxon>Bacteria</taxon>
        <taxon>Bacillati</taxon>
        <taxon>Bacillota</taxon>
        <taxon>Clostridia</taxon>
        <taxon>Eubacteriales</taxon>
        <taxon>Clostridiaceae</taxon>
        <taxon>Clostridium</taxon>
    </lineage>
</organism>
<proteinExistence type="predicted"/>
<dbReference type="OrthoDB" id="9803393at2"/>
<dbReference type="AlphaFoldDB" id="A0A0B5QR65"/>
<evidence type="ECO:0008006" key="3">
    <source>
        <dbReference type="Google" id="ProtNLM"/>
    </source>
</evidence>
<evidence type="ECO:0000313" key="1">
    <source>
        <dbReference type="EMBL" id="AJH00757.1"/>
    </source>
</evidence>
<dbReference type="KEGG" id="cbei:LF65_04216"/>
<dbReference type="RefSeq" id="WP_041898691.1">
    <property type="nucleotide sequence ID" value="NZ_CP010086.2"/>
</dbReference>
<protein>
    <recommendedName>
        <fullName evidence="3">DNA replication protein DnaD</fullName>
    </recommendedName>
</protein>